<dbReference type="PANTHER" id="PTHR46766">
    <property type="entry name" value="GLUTAMINE-RICH PROTEIN 2"/>
    <property type="match status" value="1"/>
</dbReference>
<protein>
    <submittedName>
        <fullName evidence="5">PPE family protein PPE27</fullName>
    </submittedName>
</protein>
<proteinExistence type="inferred from homology"/>
<feature type="domain" description="PPE family C-terminal" evidence="4">
    <location>
        <begin position="266"/>
        <end position="346"/>
    </location>
</feature>
<reference evidence="6" key="1">
    <citation type="submission" date="2017-06" db="EMBL/GenBank/DDBJ databases">
        <title>Complete Genome Sequence of Mycobacterium shigaense.</title>
        <authorList>
            <person name="Fukano H."/>
            <person name="Yoshida M."/>
            <person name="Kazumi Y."/>
            <person name="Ogura Y."/>
            <person name="Mitarai S."/>
            <person name="Hayashi T."/>
            <person name="Hoshino Y."/>
        </authorList>
    </citation>
    <scope>NUCLEOTIDE SEQUENCE [LARGE SCALE GENOMIC DNA]</scope>
    <source>
        <strain evidence="6">UN-152</strain>
    </source>
</reference>
<feature type="compositionally biased region" description="Polar residues" evidence="2">
    <location>
        <begin position="372"/>
        <end position="392"/>
    </location>
</feature>
<feature type="domain" description="PPE" evidence="3">
    <location>
        <begin position="2"/>
        <end position="164"/>
    </location>
</feature>
<name>A0A1Z4EJF2_9MYCO</name>
<gene>
    <name evidence="5" type="primary">PPE27</name>
    <name evidence="5" type="ORF">MSG_02903</name>
</gene>
<sequence length="392" mass="39943">MDFYLLPPEINSARIVSGPGAAPMLAASLAWRGIAEQLRSAAASHRATIRSLVDRAWLGPSSTEMAVAAASQALWMDTTATSAEEVATAAAGAAAAYQAALTEMVPLELVTANRMRLESLVATNLLGQNAPAIATTNIEYEEMWAQDVVAMSSYAQTSLATTQLTPFEAPRHAGDPGNVADRALQEAKDPDPPKHPIWWLLNTNFVDAMIGSAAYTPGSTVGPFFGLMGSIASIQGVMQAAAAPALANPLSGVPALSGLGRLGGSAAALGSAARLGRMSVPPSWLSASEVAQQPLAAAFGETPVASPGSTTAAGLPLAPSSGLAGHGCKSCSAPKYGFRSVVMARPFDADSDDRESLTYAAASGPRAGFSGWQGTSVAHAGSQHSNGSAIRA</sequence>
<dbReference type="EMBL" id="AP018164">
    <property type="protein sequence ID" value="BAX93046.1"/>
    <property type="molecule type" value="Genomic_DNA"/>
</dbReference>
<dbReference type="Proteomes" id="UP000217736">
    <property type="component" value="Chromosome"/>
</dbReference>
<accession>A0A1Z4EJF2</accession>
<dbReference type="RefSeq" id="WP_096440611.1">
    <property type="nucleotide sequence ID" value="NZ_AP018164.1"/>
</dbReference>
<dbReference type="PANTHER" id="PTHR46766:SF1">
    <property type="entry name" value="GLUTAMINE-RICH PROTEIN 2"/>
    <property type="match status" value="1"/>
</dbReference>
<dbReference type="SUPFAM" id="SSF140459">
    <property type="entry name" value="PE/PPE dimer-like"/>
    <property type="match status" value="1"/>
</dbReference>
<comment type="similarity">
    <text evidence="1">Belongs to the mycobacterial PPE family.</text>
</comment>
<dbReference type="Pfam" id="PF12484">
    <property type="entry name" value="PPE-SVP"/>
    <property type="match status" value="1"/>
</dbReference>
<dbReference type="Gene3D" id="1.20.1260.20">
    <property type="entry name" value="PPE superfamily"/>
    <property type="match status" value="1"/>
</dbReference>
<dbReference type="InterPro" id="IPR022171">
    <property type="entry name" value="PPE_C"/>
</dbReference>
<dbReference type="Pfam" id="PF00823">
    <property type="entry name" value="PPE"/>
    <property type="match status" value="1"/>
</dbReference>
<dbReference type="InterPro" id="IPR000030">
    <property type="entry name" value="PPE_dom"/>
</dbReference>
<evidence type="ECO:0000256" key="2">
    <source>
        <dbReference type="SAM" id="MobiDB-lite"/>
    </source>
</evidence>
<dbReference type="InterPro" id="IPR038332">
    <property type="entry name" value="PPE_sf"/>
</dbReference>
<feature type="region of interest" description="Disordered" evidence="2">
    <location>
        <begin position="365"/>
        <end position="392"/>
    </location>
</feature>
<dbReference type="KEGG" id="mshg:MSG_02903"/>
<evidence type="ECO:0000259" key="4">
    <source>
        <dbReference type="Pfam" id="PF12484"/>
    </source>
</evidence>
<dbReference type="OrthoDB" id="4705985at2"/>
<dbReference type="AlphaFoldDB" id="A0A1Z4EJF2"/>
<evidence type="ECO:0000313" key="5">
    <source>
        <dbReference type="EMBL" id="BAX93046.1"/>
    </source>
</evidence>
<evidence type="ECO:0000256" key="1">
    <source>
        <dbReference type="ARBA" id="ARBA00010652"/>
    </source>
</evidence>
<organism evidence="5 6">
    <name type="scientific">Mycobacterium shigaense</name>
    <dbReference type="NCBI Taxonomy" id="722731"/>
    <lineage>
        <taxon>Bacteria</taxon>
        <taxon>Bacillati</taxon>
        <taxon>Actinomycetota</taxon>
        <taxon>Actinomycetes</taxon>
        <taxon>Mycobacteriales</taxon>
        <taxon>Mycobacteriaceae</taxon>
        <taxon>Mycobacterium</taxon>
        <taxon>Mycobacterium simiae complex</taxon>
    </lineage>
</organism>
<keyword evidence="6" id="KW-1185">Reference proteome</keyword>
<evidence type="ECO:0000259" key="3">
    <source>
        <dbReference type="Pfam" id="PF00823"/>
    </source>
</evidence>
<dbReference type="GO" id="GO:0052572">
    <property type="term" value="P:response to host immune response"/>
    <property type="evidence" value="ECO:0007669"/>
    <property type="project" value="TreeGrafter"/>
</dbReference>
<evidence type="ECO:0000313" key="6">
    <source>
        <dbReference type="Proteomes" id="UP000217736"/>
    </source>
</evidence>